<evidence type="ECO:0000256" key="1">
    <source>
        <dbReference type="SAM" id="MobiDB-lite"/>
    </source>
</evidence>
<dbReference type="RefSeq" id="XP_014155985.1">
    <property type="nucleotide sequence ID" value="XM_014300510.1"/>
</dbReference>
<dbReference type="AlphaFoldDB" id="A0A0L0G1N8"/>
<dbReference type="GeneID" id="25906138"/>
<accession>A0A0L0G1N8</accession>
<dbReference type="EMBL" id="KQ241962">
    <property type="protein sequence ID" value="KNC82083.1"/>
    <property type="molecule type" value="Genomic_DNA"/>
</dbReference>
<keyword evidence="3" id="KW-1185">Reference proteome</keyword>
<evidence type="ECO:0000313" key="3">
    <source>
        <dbReference type="Proteomes" id="UP000054560"/>
    </source>
</evidence>
<name>A0A0L0G1N8_9EUKA</name>
<sequence>MTAHDMRNAKGRRIAHVVLNAPVDENVDGQPKKANHMTDKSSVKGTDSASRAAAQPVYSGKSVTAGPTHKPGSMYETLEHIEHATRGFTLAYSKGFYSTTTSDPQMDQDCLHPIGIAMAKVWVQKQVQKQVVAKQLSEIIEY</sequence>
<organism evidence="2 3">
    <name type="scientific">Sphaeroforma arctica JP610</name>
    <dbReference type="NCBI Taxonomy" id="667725"/>
    <lineage>
        <taxon>Eukaryota</taxon>
        <taxon>Ichthyosporea</taxon>
        <taxon>Ichthyophonida</taxon>
        <taxon>Sphaeroforma</taxon>
    </lineage>
</organism>
<protein>
    <submittedName>
        <fullName evidence="2">Uncharacterized protein</fullName>
    </submittedName>
</protein>
<reference evidence="2 3" key="1">
    <citation type="submission" date="2011-02" db="EMBL/GenBank/DDBJ databases">
        <title>The Genome Sequence of Sphaeroforma arctica JP610.</title>
        <authorList>
            <consortium name="The Broad Institute Genome Sequencing Platform"/>
            <person name="Russ C."/>
            <person name="Cuomo C."/>
            <person name="Young S.K."/>
            <person name="Zeng Q."/>
            <person name="Gargeya S."/>
            <person name="Alvarado L."/>
            <person name="Berlin A."/>
            <person name="Chapman S.B."/>
            <person name="Chen Z."/>
            <person name="Freedman E."/>
            <person name="Gellesch M."/>
            <person name="Goldberg J."/>
            <person name="Griggs A."/>
            <person name="Gujja S."/>
            <person name="Heilman E."/>
            <person name="Heiman D."/>
            <person name="Howarth C."/>
            <person name="Mehta T."/>
            <person name="Neiman D."/>
            <person name="Pearson M."/>
            <person name="Roberts A."/>
            <person name="Saif S."/>
            <person name="Shea T."/>
            <person name="Shenoy N."/>
            <person name="Sisk P."/>
            <person name="Stolte C."/>
            <person name="Sykes S."/>
            <person name="White J."/>
            <person name="Yandava C."/>
            <person name="Burger G."/>
            <person name="Gray M.W."/>
            <person name="Holland P.W.H."/>
            <person name="King N."/>
            <person name="Lang F.B.F."/>
            <person name="Roger A.J."/>
            <person name="Ruiz-Trillo I."/>
            <person name="Haas B."/>
            <person name="Nusbaum C."/>
            <person name="Birren B."/>
        </authorList>
    </citation>
    <scope>NUCLEOTIDE SEQUENCE [LARGE SCALE GENOMIC DNA]</scope>
    <source>
        <strain evidence="2 3">JP610</strain>
    </source>
</reference>
<evidence type="ECO:0000313" key="2">
    <source>
        <dbReference type="EMBL" id="KNC82083.1"/>
    </source>
</evidence>
<feature type="region of interest" description="Disordered" evidence="1">
    <location>
        <begin position="22"/>
        <end position="71"/>
    </location>
</feature>
<proteinExistence type="predicted"/>
<dbReference type="Proteomes" id="UP000054560">
    <property type="component" value="Unassembled WGS sequence"/>
</dbReference>
<gene>
    <name evidence="2" type="ORF">SARC_05634</name>
</gene>